<dbReference type="Pfam" id="PF01243">
    <property type="entry name" value="PNPOx_N"/>
    <property type="match status" value="1"/>
</dbReference>
<evidence type="ECO:0000259" key="1">
    <source>
        <dbReference type="Pfam" id="PF01243"/>
    </source>
</evidence>
<protein>
    <submittedName>
        <fullName evidence="2">Pyridoxamine 5'-phosphate oxidase family protein</fullName>
    </submittedName>
</protein>
<accession>A0A369TPH8</accession>
<keyword evidence="3" id="KW-1185">Reference proteome</keyword>
<evidence type="ECO:0000313" key="2">
    <source>
        <dbReference type="EMBL" id="RDD66355.1"/>
    </source>
</evidence>
<reference evidence="2 3" key="1">
    <citation type="submission" date="2018-07" db="EMBL/GenBank/DDBJ databases">
        <title>Thalassococcus profundi sp. nov., a marine bacterium isolated from deep seawater of Okinawa Trough.</title>
        <authorList>
            <person name="Yu M."/>
        </authorList>
    </citation>
    <scope>NUCLEOTIDE SEQUENCE [LARGE SCALE GENOMIC DNA]</scope>
    <source>
        <strain evidence="2 3">WRAS1</strain>
    </source>
</reference>
<dbReference type="PANTHER" id="PTHR40660:SF1">
    <property type="entry name" value="5'-PHOSPHATE OXIDASE PUTATIVE DOMAIN-CONTAINING PROTEIN-RELATED"/>
    <property type="match status" value="1"/>
</dbReference>
<feature type="domain" description="Pyridoxamine 5'-phosphate oxidase N-terminal" evidence="1">
    <location>
        <begin position="6"/>
        <end position="119"/>
    </location>
</feature>
<dbReference type="Gene3D" id="2.30.110.10">
    <property type="entry name" value="Electron Transport, Fmn-binding Protein, Chain A"/>
    <property type="match status" value="1"/>
</dbReference>
<organism evidence="2 3">
    <name type="scientific">Thalassococcus profundi</name>
    <dbReference type="NCBI Taxonomy" id="2282382"/>
    <lineage>
        <taxon>Bacteria</taxon>
        <taxon>Pseudomonadati</taxon>
        <taxon>Pseudomonadota</taxon>
        <taxon>Alphaproteobacteria</taxon>
        <taxon>Rhodobacterales</taxon>
        <taxon>Roseobacteraceae</taxon>
        <taxon>Thalassococcus</taxon>
    </lineage>
</organism>
<dbReference type="Proteomes" id="UP000253977">
    <property type="component" value="Unassembled WGS sequence"/>
</dbReference>
<dbReference type="AlphaFoldDB" id="A0A369TPH8"/>
<dbReference type="EMBL" id="QPMK01000006">
    <property type="protein sequence ID" value="RDD66355.1"/>
    <property type="molecule type" value="Genomic_DNA"/>
</dbReference>
<evidence type="ECO:0000313" key="3">
    <source>
        <dbReference type="Proteomes" id="UP000253977"/>
    </source>
</evidence>
<comment type="caution">
    <text evidence="2">The sequence shown here is derived from an EMBL/GenBank/DDBJ whole genome shotgun (WGS) entry which is preliminary data.</text>
</comment>
<dbReference type="PANTHER" id="PTHR40660">
    <property type="entry name" value="5'-PHOSPHATE OXIDASE PUTATIVE DOMAIN-CONTAINING PROTEIN-RELATED"/>
    <property type="match status" value="1"/>
</dbReference>
<name>A0A369TPH8_9RHOB</name>
<dbReference type="SUPFAM" id="SSF50475">
    <property type="entry name" value="FMN-binding split barrel"/>
    <property type="match status" value="1"/>
</dbReference>
<sequence>MRLNVAARQLIARFPLGFVATVDAEGLPCVSPKGTFLVLDDGTLGFGNIRSPGTVANLRANPACEVNFIDPFLRKGLRVRGTARIVGSGEAGFDRISGWRAVWGDLADRITDLVLIEVAAVKPLSTPPYDDGVTEDEMLALYKAKYAEIYP</sequence>
<dbReference type="InterPro" id="IPR012349">
    <property type="entry name" value="Split_barrel_FMN-bd"/>
</dbReference>
<dbReference type="OrthoDB" id="7867371at2"/>
<dbReference type="RefSeq" id="WP_114510927.1">
    <property type="nucleotide sequence ID" value="NZ_QPMK01000006.1"/>
</dbReference>
<gene>
    <name evidence="2" type="ORF">DU478_10605</name>
</gene>
<proteinExistence type="predicted"/>
<dbReference type="InterPro" id="IPR011576">
    <property type="entry name" value="Pyridox_Oxase_N"/>
</dbReference>